<dbReference type="AlphaFoldDB" id="A0A8C4R2H6"/>
<dbReference type="GeneTree" id="ENSGT00940000155633"/>
<dbReference type="InterPro" id="IPR003151">
    <property type="entry name" value="PIK-rel_kinase_FAT"/>
</dbReference>
<dbReference type="Proteomes" id="UP000694388">
    <property type="component" value="Unplaced"/>
</dbReference>
<name>A0A8C4R2H6_EPTBU</name>
<dbReference type="Pfam" id="PF02259">
    <property type="entry name" value="FAT"/>
    <property type="match status" value="1"/>
</dbReference>
<sequence>MSVHLLCPMQAVGKEDWGFCPPTHAEKDYWERARIECYRQLCSWQYIVQCTSAALEDDLDSIWDDHFHQECFLPAMMESKTRLAVKGNLDQAFFSFVDKAMEVKDRRDLLESHYPRELATLYLLQEDHHRARHYLLSAFRIFTQQWAAMPPLLYESRKKLLQQLQPLTEELDFLEFMAQNDNFKSLQAIRTMIEIWAQRLPDTHQDPATLWDDVISSRSAFHFFISMPSVKVCVLLHRLLSARDILS</sequence>
<accession>A0A8C4R2H6</accession>
<feature type="domain" description="PIK-related kinase FAT" evidence="1">
    <location>
        <begin position="119"/>
        <end position="221"/>
    </location>
</feature>
<proteinExistence type="predicted"/>
<keyword evidence="3" id="KW-1185">Reference proteome</keyword>
<organism evidence="2 3">
    <name type="scientific">Eptatretus burgeri</name>
    <name type="common">Inshore hagfish</name>
    <dbReference type="NCBI Taxonomy" id="7764"/>
    <lineage>
        <taxon>Eukaryota</taxon>
        <taxon>Metazoa</taxon>
        <taxon>Chordata</taxon>
        <taxon>Craniata</taxon>
        <taxon>Vertebrata</taxon>
        <taxon>Cyclostomata</taxon>
        <taxon>Myxini</taxon>
        <taxon>Myxiniformes</taxon>
        <taxon>Myxinidae</taxon>
        <taxon>Eptatretinae</taxon>
        <taxon>Eptatretus</taxon>
    </lineage>
</organism>
<evidence type="ECO:0000313" key="2">
    <source>
        <dbReference type="Ensembl" id="ENSEBUP00000023782.1"/>
    </source>
</evidence>
<protein>
    <recommendedName>
        <fullName evidence="1">PIK-related kinase FAT domain-containing protein</fullName>
    </recommendedName>
</protein>
<evidence type="ECO:0000313" key="3">
    <source>
        <dbReference type="Proteomes" id="UP000694388"/>
    </source>
</evidence>
<reference evidence="2" key="2">
    <citation type="submission" date="2025-09" db="UniProtKB">
        <authorList>
            <consortium name="Ensembl"/>
        </authorList>
    </citation>
    <scope>IDENTIFICATION</scope>
</reference>
<evidence type="ECO:0000259" key="1">
    <source>
        <dbReference type="Pfam" id="PF02259"/>
    </source>
</evidence>
<dbReference type="Ensembl" id="ENSEBUT00000024358.1">
    <property type="protein sequence ID" value="ENSEBUP00000023782.1"/>
    <property type="gene ID" value="ENSEBUG00000014653.1"/>
</dbReference>
<reference evidence="2" key="1">
    <citation type="submission" date="2025-08" db="UniProtKB">
        <authorList>
            <consortium name="Ensembl"/>
        </authorList>
    </citation>
    <scope>IDENTIFICATION</scope>
</reference>